<comment type="caution">
    <text evidence="2">The sequence shown here is derived from an EMBL/GenBank/DDBJ whole genome shotgun (WGS) entry which is preliminary data.</text>
</comment>
<reference evidence="2 3" key="1">
    <citation type="journal article" date="2019" name="Int. J. Syst. Evol. Microbiol.">
        <title>The Global Catalogue of Microorganisms (GCM) 10K type strain sequencing project: providing services to taxonomists for standard genome sequencing and annotation.</title>
        <authorList>
            <consortium name="The Broad Institute Genomics Platform"/>
            <consortium name="The Broad Institute Genome Sequencing Center for Infectious Disease"/>
            <person name="Wu L."/>
            <person name="Ma J."/>
        </authorList>
    </citation>
    <scope>NUCLEOTIDE SEQUENCE [LARGE SCALE GENOMIC DNA]</scope>
    <source>
        <strain evidence="2 3">JCM 8201</strain>
    </source>
</reference>
<evidence type="ECO:0000313" key="2">
    <source>
        <dbReference type="EMBL" id="GAA2729624.1"/>
    </source>
</evidence>
<keyword evidence="3" id="KW-1185">Reference proteome</keyword>
<gene>
    <name evidence="2" type="ORF">GCM10010439_40580</name>
</gene>
<organism evidence="2 3">
    <name type="scientific">Actinocorallia aurantiaca</name>
    <dbReference type="NCBI Taxonomy" id="46204"/>
    <lineage>
        <taxon>Bacteria</taxon>
        <taxon>Bacillati</taxon>
        <taxon>Actinomycetota</taxon>
        <taxon>Actinomycetes</taxon>
        <taxon>Streptosporangiales</taxon>
        <taxon>Thermomonosporaceae</taxon>
        <taxon>Actinocorallia</taxon>
    </lineage>
</organism>
<feature type="region of interest" description="Disordered" evidence="1">
    <location>
        <begin position="30"/>
        <end position="81"/>
    </location>
</feature>
<feature type="compositionally biased region" description="Basic and acidic residues" evidence="1">
    <location>
        <begin position="30"/>
        <end position="72"/>
    </location>
</feature>
<protein>
    <submittedName>
        <fullName evidence="2">Uncharacterized protein</fullName>
    </submittedName>
</protein>
<sequence length="81" mass="9146">MGNDDERAALIHQHATNKAYQAIARGLDELSKAHRQDGDEDGRRDPRLRSANCTEDRPDPRNDQVPVRDHAPELGLRYESG</sequence>
<dbReference type="Proteomes" id="UP001501842">
    <property type="component" value="Unassembled WGS sequence"/>
</dbReference>
<accession>A0ABN3UBU2</accession>
<proteinExistence type="predicted"/>
<name>A0ABN3UBU2_9ACTN</name>
<evidence type="ECO:0000313" key="3">
    <source>
        <dbReference type="Proteomes" id="UP001501842"/>
    </source>
</evidence>
<evidence type="ECO:0000256" key="1">
    <source>
        <dbReference type="SAM" id="MobiDB-lite"/>
    </source>
</evidence>
<dbReference type="EMBL" id="BAAATZ010000015">
    <property type="protein sequence ID" value="GAA2729624.1"/>
    <property type="molecule type" value="Genomic_DNA"/>
</dbReference>